<reference evidence="23 24" key="1">
    <citation type="journal article" date="2010" name="Nat. Commun.">
        <title>The complete sequence of the smallest known nuclear genome from the microsporidian Encephalitozoon intestinalis.</title>
        <authorList>
            <person name="Corradi N."/>
            <person name="Pombert J.-F."/>
            <person name="Farinelli L."/>
            <person name="Didier E.S."/>
            <person name="Keeling P.J."/>
        </authorList>
    </citation>
    <scope>NUCLEOTIDE SEQUENCE [LARGE SCALE GENOMIC DNA]</scope>
    <source>
        <strain evidence="23 24">ATCC 50506</strain>
    </source>
</reference>
<evidence type="ECO:0000256" key="11">
    <source>
        <dbReference type="ARBA" id="ARBA00023004"/>
    </source>
</evidence>
<dbReference type="CDD" id="cd18788">
    <property type="entry name" value="SF2_C_XPD"/>
    <property type="match status" value="1"/>
</dbReference>
<comment type="similarity">
    <text evidence="3">Belongs to the helicase family. RAD3/XPD subfamily.</text>
</comment>
<keyword evidence="13" id="KW-0805">Transcription regulation</keyword>
<evidence type="ECO:0000256" key="10">
    <source>
        <dbReference type="ARBA" id="ARBA00022840"/>
    </source>
</evidence>
<evidence type="ECO:0000256" key="9">
    <source>
        <dbReference type="ARBA" id="ARBA00022806"/>
    </source>
</evidence>
<dbReference type="GO" id="GO:0006289">
    <property type="term" value="P:nucleotide-excision repair"/>
    <property type="evidence" value="ECO:0007669"/>
    <property type="project" value="InterPro"/>
</dbReference>
<dbReference type="SUPFAM" id="SSF52540">
    <property type="entry name" value="P-loop containing nucleoside triphosphate hydrolases"/>
    <property type="match status" value="1"/>
</dbReference>
<dbReference type="InterPro" id="IPR013020">
    <property type="entry name" value="Rad3/Chl1-like"/>
</dbReference>
<evidence type="ECO:0000256" key="8">
    <source>
        <dbReference type="ARBA" id="ARBA00022801"/>
    </source>
</evidence>
<dbReference type="FunFam" id="1.10.275.40:FF:000001">
    <property type="entry name" value="DNA repair helicase (Rad3)"/>
    <property type="match status" value="1"/>
</dbReference>
<dbReference type="FunFam" id="3.40.50.300:FF:000135">
    <property type="entry name" value="DNA repair helicase RAD3, putative"/>
    <property type="match status" value="1"/>
</dbReference>
<dbReference type="RefSeq" id="XP_003072979.1">
    <property type="nucleotide sequence ID" value="XM_003072933.1"/>
</dbReference>
<dbReference type="GeneID" id="9699308"/>
<dbReference type="InterPro" id="IPR002464">
    <property type="entry name" value="DNA/RNA_helicase_DEAH_CS"/>
</dbReference>
<dbReference type="InterPro" id="IPR001945">
    <property type="entry name" value="RAD3/XPD"/>
</dbReference>
<keyword evidence="5" id="KW-0479">Metal-binding</keyword>
<dbReference type="KEGG" id="ein:Eint_060100"/>
<evidence type="ECO:0000256" key="20">
    <source>
        <dbReference type="ARBA" id="ARBA00048954"/>
    </source>
</evidence>
<evidence type="ECO:0000256" key="19">
    <source>
        <dbReference type="ARBA" id="ARBA00044969"/>
    </source>
</evidence>
<evidence type="ECO:0000256" key="2">
    <source>
        <dbReference type="ARBA" id="ARBA00004123"/>
    </source>
</evidence>
<keyword evidence="21" id="KW-0175">Coiled coil</keyword>
<keyword evidence="16" id="KW-0234">DNA repair</keyword>
<evidence type="ECO:0000313" key="23">
    <source>
        <dbReference type="EMBL" id="ADM11619.1"/>
    </source>
</evidence>
<gene>
    <name evidence="23" type="ORF">Eint_060100</name>
</gene>
<dbReference type="GO" id="GO:0005524">
    <property type="term" value="F:ATP binding"/>
    <property type="evidence" value="ECO:0007669"/>
    <property type="project" value="UniProtKB-KW"/>
</dbReference>
<dbReference type="GO" id="GO:0003684">
    <property type="term" value="F:damaged DNA binding"/>
    <property type="evidence" value="ECO:0007669"/>
    <property type="project" value="TreeGrafter"/>
</dbReference>
<dbReference type="PRINTS" id="PR00852">
    <property type="entry name" value="XRODRMPGMNTD"/>
</dbReference>
<keyword evidence="8" id="KW-0378">Hydrolase</keyword>
<dbReference type="PANTHER" id="PTHR11472">
    <property type="entry name" value="DNA REPAIR DEAD HELICASE RAD3/XP-D SUBFAMILY MEMBER"/>
    <property type="match status" value="1"/>
</dbReference>
<dbReference type="PANTHER" id="PTHR11472:SF1">
    <property type="entry name" value="GENERAL TRANSCRIPTION AND DNA REPAIR FACTOR IIH HELICASE SUBUNIT XPD"/>
    <property type="match status" value="1"/>
</dbReference>
<keyword evidence="12" id="KW-0411">Iron-sulfur</keyword>
<dbReference type="EMBL" id="CP001947">
    <property type="protein sequence ID" value="ADM11619.1"/>
    <property type="molecule type" value="Genomic_DNA"/>
</dbReference>
<keyword evidence="24" id="KW-1185">Reference proteome</keyword>
<feature type="coiled-coil region" evidence="21">
    <location>
        <begin position="234"/>
        <end position="261"/>
    </location>
</feature>
<organism evidence="23 24">
    <name type="scientific">Encephalitozoon intestinalis (strain ATCC 50506)</name>
    <name type="common">Microsporidian parasite</name>
    <name type="synonym">Septata intestinalis</name>
    <dbReference type="NCBI Taxonomy" id="876142"/>
    <lineage>
        <taxon>Eukaryota</taxon>
        <taxon>Fungi</taxon>
        <taxon>Fungi incertae sedis</taxon>
        <taxon>Microsporidia</taxon>
        <taxon>Unikaryonidae</taxon>
        <taxon>Encephalitozoon</taxon>
    </lineage>
</organism>
<dbReference type="InterPro" id="IPR027417">
    <property type="entry name" value="P-loop_NTPase"/>
</dbReference>
<evidence type="ECO:0000256" key="3">
    <source>
        <dbReference type="ARBA" id="ARBA00009146"/>
    </source>
</evidence>
<dbReference type="GO" id="GO:0045951">
    <property type="term" value="P:positive regulation of mitotic recombination"/>
    <property type="evidence" value="ECO:0007669"/>
    <property type="project" value="TreeGrafter"/>
</dbReference>
<keyword evidence="11" id="KW-0408">Iron</keyword>
<comment type="subcellular location">
    <subcellularLocation>
        <location evidence="2">Nucleus</location>
    </subcellularLocation>
</comment>
<dbReference type="InterPro" id="IPR010614">
    <property type="entry name" value="RAD3-like_helicase_DEAD"/>
</dbReference>
<dbReference type="PROSITE" id="PS00690">
    <property type="entry name" value="DEAH_ATP_HELICASE"/>
    <property type="match status" value="1"/>
</dbReference>
<keyword evidence="9 23" id="KW-0347">Helicase</keyword>
<evidence type="ECO:0000256" key="16">
    <source>
        <dbReference type="ARBA" id="ARBA00023204"/>
    </source>
</evidence>
<keyword evidence="6" id="KW-0547">Nucleotide-binding</keyword>
<dbReference type="VEuPathDB" id="MicrosporidiaDB:Eint_060100"/>
<evidence type="ECO:0000256" key="17">
    <source>
        <dbReference type="ARBA" id="ARBA00023235"/>
    </source>
</evidence>
<keyword evidence="7" id="KW-0227">DNA damage</keyword>
<proteinExistence type="inferred from homology"/>
<dbReference type="PROSITE" id="PS51193">
    <property type="entry name" value="HELICASE_ATP_BIND_2"/>
    <property type="match status" value="1"/>
</dbReference>
<dbReference type="SMART" id="SM00491">
    <property type="entry name" value="HELICc2"/>
    <property type="match status" value="1"/>
</dbReference>
<dbReference type="NCBIfam" id="TIGR00604">
    <property type="entry name" value="rad3"/>
    <property type="match status" value="1"/>
</dbReference>
<evidence type="ECO:0000256" key="18">
    <source>
        <dbReference type="ARBA" id="ARBA00023242"/>
    </source>
</evidence>
<dbReference type="HOGENOM" id="CLU_011312_1_0_1"/>
<dbReference type="GO" id="GO:0046872">
    <property type="term" value="F:metal ion binding"/>
    <property type="evidence" value="ECO:0007669"/>
    <property type="project" value="UniProtKB-KW"/>
</dbReference>
<dbReference type="InterPro" id="IPR006554">
    <property type="entry name" value="Helicase-like_DEXD_c2"/>
</dbReference>
<evidence type="ECO:0000256" key="21">
    <source>
        <dbReference type="SAM" id="Coils"/>
    </source>
</evidence>
<dbReference type="FunFam" id="3.40.50.300:FF:000128">
    <property type="entry name" value="Putative DNA repair helicase RAD3"/>
    <property type="match status" value="1"/>
</dbReference>
<dbReference type="GO" id="GO:0006366">
    <property type="term" value="P:transcription by RNA polymerase II"/>
    <property type="evidence" value="ECO:0007669"/>
    <property type="project" value="TreeGrafter"/>
</dbReference>
<dbReference type="InterPro" id="IPR014013">
    <property type="entry name" value="Helic_SF1/SF2_ATP-bd_DinG/Rad3"/>
</dbReference>
<dbReference type="GO" id="GO:0043139">
    <property type="term" value="F:5'-3' DNA helicase activity"/>
    <property type="evidence" value="ECO:0007669"/>
    <property type="project" value="UniProtKB-EC"/>
</dbReference>
<evidence type="ECO:0000256" key="15">
    <source>
        <dbReference type="ARBA" id="ARBA00023163"/>
    </source>
</evidence>
<evidence type="ECO:0000256" key="4">
    <source>
        <dbReference type="ARBA" id="ARBA00022485"/>
    </source>
</evidence>
<keyword evidence="10" id="KW-0067">ATP-binding</keyword>
<dbReference type="InterPro" id="IPR010643">
    <property type="entry name" value="HBB"/>
</dbReference>
<dbReference type="InterPro" id="IPR045028">
    <property type="entry name" value="DinG/Rad3-like"/>
</dbReference>
<evidence type="ECO:0000256" key="7">
    <source>
        <dbReference type="ARBA" id="ARBA00022763"/>
    </source>
</evidence>
<keyword evidence="14" id="KW-0238">DNA-binding</keyword>
<dbReference type="Gene3D" id="1.10.275.30">
    <property type="match status" value="1"/>
</dbReference>
<evidence type="ECO:0000256" key="5">
    <source>
        <dbReference type="ARBA" id="ARBA00022723"/>
    </source>
</evidence>
<dbReference type="SMART" id="SM00488">
    <property type="entry name" value="DEXDc2"/>
    <property type="match status" value="1"/>
</dbReference>
<protein>
    <recommendedName>
        <fullName evidence="19">DNA 5'-3' helicase</fullName>
        <ecNumber evidence="19">5.6.2.3</ecNumber>
    </recommendedName>
</protein>
<evidence type="ECO:0000313" key="24">
    <source>
        <dbReference type="Proteomes" id="UP000002313"/>
    </source>
</evidence>
<dbReference type="Pfam" id="PF13307">
    <property type="entry name" value="Helicase_C_2"/>
    <property type="match status" value="1"/>
</dbReference>
<evidence type="ECO:0000256" key="12">
    <source>
        <dbReference type="ARBA" id="ARBA00023014"/>
    </source>
</evidence>
<dbReference type="InterPro" id="IPR006555">
    <property type="entry name" value="ATP-dep_Helicase_C"/>
</dbReference>
<dbReference type="GO" id="GO:0016818">
    <property type="term" value="F:hydrolase activity, acting on acid anhydrides, in phosphorus-containing anhydrides"/>
    <property type="evidence" value="ECO:0007669"/>
    <property type="project" value="InterPro"/>
</dbReference>
<reference evidence="23 24" key="2">
    <citation type="journal article" date="2012" name="Proc. Natl. Acad. Sci. U.S.A.">
        <title>Gain and loss of multiple functionally related, horizontally transferred genes in the reduced genomes of two microsporidian parasites.</title>
        <authorList>
            <person name="Pombert J.-F."/>
            <person name="Selman M."/>
            <person name="Burki F."/>
            <person name="Bardell F.T."/>
            <person name="Farinelli L."/>
            <person name="Solter L.F."/>
            <person name="Whitman D.W."/>
            <person name="Weiss L.M."/>
            <person name="Corradi N."/>
            <person name="Keeling P.J."/>
        </authorList>
    </citation>
    <scope>NUCLEOTIDE SEQUENCE [LARGE SCALE GENOMIC DNA]</scope>
    <source>
        <strain evidence="23 24">ATCC 50506</strain>
    </source>
</reference>
<evidence type="ECO:0000256" key="1">
    <source>
        <dbReference type="ARBA" id="ARBA00001966"/>
    </source>
</evidence>
<keyword evidence="18" id="KW-0539">Nucleus</keyword>
<comment type="catalytic activity">
    <reaction evidence="20">
        <text>ATP + H2O = ADP + phosphate + H(+)</text>
        <dbReference type="Rhea" id="RHEA:13065"/>
        <dbReference type="ChEBI" id="CHEBI:15377"/>
        <dbReference type="ChEBI" id="CHEBI:15378"/>
        <dbReference type="ChEBI" id="CHEBI:30616"/>
        <dbReference type="ChEBI" id="CHEBI:43474"/>
        <dbReference type="ChEBI" id="CHEBI:456216"/>
        <dbReference type="EC" id="5.6.2.3"/>
    </reaction>
</comment>
<keyword evidence="17" id="KW-0413">Isomerase</keyword>
<dbReference type="Pfam" id="PF06777">
    <property type="entry name" value="HBB"/>
    <property type="match status" value="1"/>
</dbReference>
<dbReference type="EC" id="5.6.2.3" evidence="19"/>
<dbReference type="Pfam" id="PF06733">
    <property type="entry name" value="DEAD_2"/>
    <property type="match status" value="1"/>
</dbReference>
<dbReference type="OrthoDB" id="272481at2759"/>
<keyword evidence="15" id="KW-0804">Transcription</keyword>
<evidence type="ECO:0000256" key="14">
    <source>
        <dbReference type="ARBA" id="ARBA00023125"/>
    </source>
</evidence>
<name>E0S7E0_ENCIT</name>
<accession>E0S7E0</accession>
<dbReference type="Gene3D" id="3.40.50.300">
    <property type="entry name" value="P-loop containing nucleotide triphosphate hydrolases"/>
    <property type="match status" value="3"/>
</dbReference>
<evidence type="ECO:0000256" key="13">
    <source>
        <dbReference type="ARBA" id="ARBA00023015"/>
    </source>
</evidence>
<evidence type="ECO:0000256" key="6">
    <source>
        <dbReference type="ARBA" id="ARBA00022741"/>
    </source>
</evidence>
<evidence type="ECO:0000259" key="22">
    <source>
        <dbReference type="PROSITE" id="PS51193"/>
    </source>
</evidence>
<dbReference type="AlphaFoldDB" id="E0S7E0"/>
<dbReference type="GO" id="GO:0051539">
    <property type="term" value="F:4 iron, 4 sulfur cluster binding"/>
    <property type="evidence" value="ECO:0007669"/>
    <property type="project" value="UniProtKB-KW"/>
</dbReference>
<comment type="cofactor">
    <cofactor evidence="1">
        <name>[4Fe-4S] cluster</name>
        <dbReference type="ChEBI" id="CHEBI:49883"/>
    </cofactor>
</comment>
<keyword evidence="4" id="KW-0004">4Fe-4S</keyword>
<dbReference type="Proteomes" id="UP000002313">
    <property type="component" value="Chromosome VI"/>
</dbReference>
<feature type="domain" description="Helicase ATP-binding" evidence="22">
    <location>
        <begin position="7"/>
        <end position="273"/>
    </location>
</feature>
<dbReference type="GO" id="GO:0000112">
    <property type="term" value="C:nucleotide-excision repair factor 3 complex"/>
    <property type="evidence" value="ECO:0007669"/>
    <property type="project" value="UniProtKB-ARBA"/>
</dbReference>
<sequence>MKIQIDEVLVYFPYDSVYPEQLKYMREVKRSLDNNGHCLIEMPSGTGKTVALLSMTISYQLYMKSKNTNFKIIYCSRTVSEVEKALKELDGVVGYIKKHRPFEFLGLGLTSRKNLCLNKAALKSFNVDVSCRRLVNRLSESRCDFFENLNSFHEVPVAVYDFSQLKEIGEKKGICPYYLVRRSIPVCDCIIYPYNYLIDPRIYTIVSKELGPNSVVIFDEAHNIDSHCIEVMSIEIKRNILEGASRAIRNLENLLKEKGSAAGKESAQYEQMKEKLVEPVIDSIPYFYATGEGNYEFIPGNLRNSFHFVSALKRIAEFFKTKLKTTHLTTESTESFCKSIKELSFVEKKALRFCSQRLGMLSQSLGIDDEDMGHLKTVADFSTMVSMYSKGFVVIFEPFDSQAPTVFNPTLRLACLDSSIAMSSVFRRFRNVIITSGTMSPIDMYPKILNFVPSRIAEIGATLDRNSISPLIITKGNDQMTLRALSEDVEAVDTHKNDSLTTSFSLRSDPSVVRNYGHLMVELSKVVPDGIVCFFPSYMYMEEIVSLWAETNIISEISKNKLVFVETPDGRETEMALANYKRACNNGRGGMLFSVARGKVSEGVDFEDGYGRCVVMLGVPFQYTESVRLKKRLDFLREEYGIKEYDFLTFDAMRHAAQCLGRVLRNKSDYGLMILADERFERNDKKSKLPKWIQSCIDGGNCNLSVDMALSIARRFFREMAQECIGTGNSLLGEKDIETFVFE</sequence>